<evidence type="ECO:0000256" key="1">
    <source>
        <dbReference type="ARBA" id="ARBA00004141"/>
    </source>
</evidence>
<evidence type="ECO:0000313" key="6">
    <source>
        <dbReference type="EMBL" id="MDD0837964.1"/>
    </source>
</evidence>
<protein>
    <submittedName>
        <fullName evidence="6">SLC13 family permease</fullName>
    </submittedName>
</protein>
<dbReference type="Proteomes" id="UP001528673">
    <property type="component" value="Unassembled WGS sequence"/>
</dbReference>
<proteinExistence type="predicted"/>
<feature type="transmembrane region" description="Helical" evidence="5">
    <location>
        <begin position="512"/>
        <end position="531"/>
    </location>
</feature>
<feature type="transmembrane region" description="Helical" evidence="5">
    <location>
        <begin position="164"/>
        <end position="194"/>
    </location>
</feature>
<sequence length="583" mass="62555">MTAPLQAHPFWRSLDPSMRRLLALGLQPLRWTNLHELQQLSAGQLVIGYSEQGEVLTLNAASCLAPSIEAPVAAPPDGSGQGWLLPRALLCPLLEGQEASQSLLRQACVRPSVPPQADPTVADGGVSALRPAFVGGWLLAVAFPLLTSWWLGHAPVLHASLAQWLHFLAALASGLCVWVLNLAPPFVGAMMAMLLMVLGSGMPPELAFSGLASASFYLLLGMLGVSVAVQQSGLVERLMGAVLRYFPGGARTVQISVVMIGVLMSVFIPSSSGRLQLLAPMVSAFARVGHRSALALAGLSGTTLFSTAFLLGNAGNFIVLGLLPAHWQPHVNWLMWFKGSAVYVAVLGLWLALSLWWCPLAEAEASAPASAGARPFSFNEGTVALALACLTLGLGLGNVHHIETAWLTLFVFLLLWATGVLRWSGLQGAIHWPILIYLVCTVGFARGFAFTGLNDWIGAHLGGLTALMRSGQSEFLCLLIGIVLLMRLLLPAVVCVTTICAVMMPLADAFGLNPWVIGFVVLTTCEVWFMPHQSTDYLLFRESTGLSEAERTQLLRRNLFLQGGRLLALSLSIPYWRFLGYVQ</sequence>
<keyword evidence="3 5" id="KW-1133">Transmembrane helix</keyword>
<comment type="caution">
    <text evidence="6">The sequence shown here is derived from an EMBL/GenBank/DDBJ whole genome shotgun (WGS) entry which is preliminary data.</text>
</comment>
<evidence type="ECO:0000313" key="7">
    <source>
        <dbReference type="Proteomes" id="UP001528673"/>
    </source>
</evidence>
<feature type="transmembrane region" description="Helical" evidence="5">
    <location>
        <begin position="206"/>
        <end position="229"/>
    </location>
</feature>
<dbReference type="PANTHER" id="PTHR43652">
    <property type="entry name" value="BASIC AMINO ACID ANTIPORTER YFCC-RELATED"/>
    <property type="match status" value="1"/>
</dbReference>
<feature type="transmembrane region" description="Helical" evidence="5">
    <location>
        <begin position="335"/>
        <end position="357"/>
    </location>
</feature>
<name>A0ABT5MV84_9BURK</name>
<keyword evidence="4 5" id="KW-0472">Membrane</keyword>
<feature type="transmembrane region" description="Helical" evidence="5">
    <location>
        <begin position="303"/>
        <end position="323"/>
    </location>
</feature>
<keyword evidence="7" id="KW-1185">Reference proteome</keyword>
<feature type="transmembrane region" description="Helical" evidence="5">
    <location>
        <begin position="132"/>
        <end position="152"/>
    </location>
</feature>
<keyword evidence="2 5" id="KW-0812">Transmembrane</keyword>
<feature type="transmembrane region" description="Helical" evidence="5">
    <location>
        <begin position="430"/>
        <end position="454"/>
    </location>
</feature>
<evidence type="ECO:0000256" key="5">
    <source>
        <dbReference type="SAM" id="Phobius"/>
    </source>
</evidence>
<dbReference type="InterPro" id="IPR001898">
    <property type="entry name" value="SLC13A/DASS"/>
</dbReference>
<feature type="transmembrane region" description="Helical" evidence="5">
    <location>
        <begin position="404"/>
        <end position="424"/>
    </location>
</feature>
<evidence type="ECO:0000256" key="3">
    <source>
        <dbReference type="ARBA" id="ARBA00022989"/>
    </source>
</evidence>
<dbReference type="Pfam" id="PF00939">
    <property type="entry name" value="Na_sulph_symp"/>
    <property type="match status" value="1"/>
</dbReference>
<feature type="transmembrane region" description="Helical" evidence="5">
    <location>
        <begin position="377"/>
        <end position="397"/>
    </location>
</feature>
<reference evidence="6 7" key="1">
    <citation type="submission" date="2023-02" db="EMBL/GenBank/DDBJ databases">
        <title>Bacterial whole genomic sequence of Curvibacter sp. HBC61.</title>
        <authorList>
            <person name="Le V."/>
            <person name="Ko S.-R."/>
            <person name="Ahn C.-Y."/>
            <person name="Oh H.-M."/>
        </authorList>
    </citation>
    <scope>NUCLEOTIDE SEQUENCE [LARGE SCALE GENOMIC DNA]</scope>
    <source>
        <strain evidence="6 7">HBC61</strain>
    </source>
</reference>
<evidence type="ECO:0000256" key="2">
    <source>
        <dbReference type="ARBA" id="ARBA00022692"/>
    </source>
</evidence>
<feature type="transmembrane region" description="Helical" evidence="5">
    <location>
        <begin position="475"/>
        <end position="506"/>
    </location>
</feature>
<dbReference type="PANTHER" id="PTHR43652:SF2">
    <property type="entry name" value="BASIC AMINO ACID ANTIPORTER YFCC-RELATED"/>
    <property type="match status" value="1"/>
</dbReference>
<organism evidence="6 7">
    <name type="scientific">Curvibacter cyanobacteriorum</name>
    <dbReference type="NCBI Taxonomy" id="3026422"/>
    <lineage>
        <taxon>Bacteria</taxon>
        <taxon>Pseudomonadati</taxon>
        <taxon>Pseudomonadota</taxon>
        <taxon>Betaproteobacteria</taxon>
        <taxon>Burkholderiales</taxon>
        <taxon>Comamonadaceae</taxon>
        <taxon>Curvibacter</taxon>
    </lineage>
</organism>
<dbReference type="InterPro" id="IPR051679">
    <property type="entry name" value="DASS-Related_Transporters"/>
</dbReference>
<gene>
    <name evidence="6" type="ORF">PSQ40_05200</name>
</gene>
<accession>A0ABT5MV84</accession>
<comment type="subcellular location">
    <subcellularLocation>
        <location evidence="1">Membrane</location>
        <topology evidence="1">Multi-pass membrane protein</topology>
    </subcellularLocation>
</comment>
<evidence type="ECO:0000256" key="4">
    <source>
        <dbReference type="ARBA" id="ARBA00023136"/>
    </source>
</evidence>
<dbReference type="EMBL" id="JAQSIP010000002">
    <property type="protein sequence ID" value="MDD0837964.1"/>
    <property type="molecule type" value="Genomic_DNA"/>
</dbReference>